<evidence type="ECO:0000313" key="2">
    <source>
        <dbReference type="EMBL" id="KAE7999911.1"/>
    </source>
</evidence>
<feature type="region of interest" description="Disordered" evidence="1">
    <location>
        <begin position="1"/>
        <end position="32"/>
    </location>
</feature>
<proteinExistence type="predicted"/>
<evidence type="ECO:0000256" key="1">
    <source>
        <dbReference type="SAM" id="MobiDB-lite"/>
    </source>
</evidence>
<evidence type="ECO:0000313" key="3">
    <source>
        <dbReference type="Proteomes" id="UP000327013"/>
    </source>
</evidence>
<dbReference type="Proteomes" id="UP000327013">
    <property type="component" value="Chromosome 1"/>
</dbReference>
<dbReference type="AlphaFoldDB" id="A0A5N6QN58"/>
<sequence length="175" mass="20394">MATRSRARTVELPSEAPPFGEKPPSERPRRKRLKRWEEELKEKEGHLKYLSTPKVVVPNFEDVDEQNFGPFLINRPSCQKFQALASIVSAPEQEKDQIRNFCSEGYSDENNGHRFDGSWNSMTNLRARRQEFVPTSKREGVGIDELLYPMCNGSFFFSYFLQSREVRTSRCQQHS</sequence>
<protein>
    <submittedName>
        <fullName evidence="2">Uncharacterized protein</fullName>
    </submittedName>
</protein>
<organism evidence="2 3">
    <name type="scientific">Carpinus fangiana</name>
    <dbReference type="NCBI Taxonomy" id="176857"/>
    <lineage>
        <taxon>Eukaryota</taxon>
        <taxon>Viridiplantae</taxon>
        <taxon>Streptophyta</taxon>
        <taxon>Embryophyta</taxon>
        <taxon>Tracheophyta</taxon>
        <taxon>Spermatophyta</taxon>
        <taxon>Magnoliopsida</taxon>
        <taxon>eudicotyledons</taxon>
        <taxon>Gunneridae</taxon>
        <taxon>Pentapetalae</taxon>
        <taxon>rosids</taxon>
        <taxon>fabids</taxon>
        <taxon>Fagales</taxon>
        <taxon>Betulaceae</taxon>
        <taxon>Carpinus</taxon>
    </lineage>
</organism>
<dbReference type="EMBL" id="CM017321">
    <property type="protein sequence ID" value="KAE7999911.1"/>
    <property type="molecule type" value="Genomic_DNA"/>
</dbReference>
<name>A0A5N6QN58_9ROSI</name>
<accession>A0A5N6QN58</accession>
<keyword evidence="3" id="KW-1185">Reference proteome</keyword>
<reference evidence="2 3" key="1">
    <citation type="submission" date="2019-06" db="EMBL/GenBank/DDBJ databases">
        <title>A chromosomal-level reference genome of Carpinus fangiana (Coryloideae, Betulaceae).</title>
        <authorList>
            <person name="Yang X."/>
            <person name="Wang Z."/>
            <person name="Zhang L."/>
            <person name="Hao G."/>
            <person name="Liu J."/>
            <person name="Yang Y."/>
        </authorList>
    </citation>
    <scope>NUCLEOTIDE SEQUENCE [LARGE SCALE GENOMIC DNA]</scope>
    <source>
        <strain evidence="2">Cfa_2016G</strain>
        <tissue evidence="2">Leaf</tissue>
    </source>
</reference>
<gene>
    <name evidence="2" type="ORF">FH972_004295</name>
</gene>